<reference evidence="3" key="1">
    <citation type="journal article" date="2019" name="Int. J. Syst. Evol. Microbiol.">
        <title>The Global Catalogue of Microorganisms (GCM) 10K type strain sequencing project: providing services to taxonomists for standard genome sequencing and annotation.</title>
        <authorList>
            <consortium name="The Broad Institute Genomics Platform"/>
            <consortium name="The Broad Institute Genome Sequencing Center for Infectious Disease"/>
            <person name="Wu L."/>
            <person name="Ma J."/>
        </authorList>
    </citation>
    <scope>NUCLEOTIDE SEQUENCE [LARGE SCALE GENOMIC DNA]</scope>
    <source>
        <strain evidence="3">NBRC 113072</strain>
    </source>
</reference>
<evidence type="ECO:0000313" key="3">
    <source>
        <dbReference type="Proteomes" id="UP001157126"/>
    </source>
</evidence>
<keyword evidence="1" id="KW-1133">Transmembrane helix</keyword>
<comment type="caution">
    <text evidence="2">The sequence shown here is derived from an EMBL/GenBank/DDBJ whole genome shotgun (WGS) entry which is preliminary data.</text>
</comment>
<dbReference type="InterPro" id="IPR009339">
    <property type="entry name" value="DUF998"/>
</dbReference>
<dbReference type="Pfam" id="PF06197">
    <property type="entry name" value="DUF998"/>
    <property type="match status" value="1"/>
</dbReference>
<evidence type="ECO:0000313" key="2">
    <source>
        <dbReference type="EMBL" id="GMA41950.1"/>
    </source>
</evidence>
<dbReference type="Proteomes" id="UP001157126">
    <property type="component" value="Unassembled WGS sequence"/>
</dbReference>
<sequence length="136" mass="14408">MALAIGALLLPRAWRPGGLGVAAVCCWVISGLSSIGTGLVPLDVDLELHSLVSLPVFLGQPVALLLHGLALRGRPLATWAFVTAALSLVGTIGLFAVTLMATWGGFFERLSLWPAYLWLGVLGALLLRRHHEPARP</sequence>
<evidence type="ECO:0000256" key="1">
    <source>
        <dbReference type="SAM" id="Phobius"/>
    </source>
</evidence>
<proteinExistence type="predicted"/>
<keyword evidence="1" id="KW-0812">Transmembrane</keyword>
<keyword evidence="3" id="KW-1185">Reference proteome</keyword>
<feature type="transmembrane region" description="Helical" evidence="1">
    <location>
        <begin position="78"/>
        <end position="104"/>
    </location>
</feature>
<gene>
    <name evidence="2" type="ORF">GCM10025883_39950</name>
</gene>
<accession>A0ABQ6IVI2</accession>
<feature type="transmembrane region" description="Helical" evidence="1">
    <location>
        <begin position="110"/>
        <end position="127"/>
    </location>
</feature>
<evidence type="ECO:0008006" key="4">
    <source>
        <dbReference type="Google" id="ProtNLM"/>
    </source>
</evidence>
<protein>
    <recommendedName>
        <fullName evidence="4">DUF998 domain-containing protein</fullName>
    </recommendedName>
</protein>
<feature type="transmembrane region" description="Helical" evidence="1">
    <location>
        <begin position="46"/>
        <end position="66"/>
    </location>
</feature>
<organism evidence="2 3">
    <name type="scientific">Mobilicoccus caccae</name>
    <dbReference type="NCBI Taxonomy" id="1859295"/>
    <lineage>
        <taxon>Bacteria</taxon>
        <taxon>Bacillati</taxon>
        <taxon>Actinomycetota</taxon>
        <taxon>Actinomycetes</taxon>
        <taxon>Micrococcales</taxon>
        <taxon>Dermatophilaceae</taxon>
        <taxon>Mobilicoccus</taxon>
    </lineage>
</organism>
<keyword evidence="1" id="KW-0472">Membrane</keyword>
<name>A0ABQ6IVI2_9MICO</name>
<dbReference type="EMBL" id="BSUO01000001">
    <property type="protein sequence ID" value="GMA41950.1"/>
    <property type="molecule type" value="Genomic_DNA"/>
</dbReference>